<protein>
    <submittedName>
        <fullName evidence="2">Uncharacterized protein</fullName>
    </submittedName>
</protein>
<dbReference type="EMBL" id="DF974175">
    <property type="protein sequence ID" value="GAU46086.1"/>
    <property type="molecule type" value="Genomic_DNA"/>
</dbReference>
<accession>A0A2Z6NR66</accession>
<name>A0A2Z6NR66_TRISU</name>
<sequence length="80" mass="8408">MVAGTDERVPRKPPIVVCAAPTQPKITPQNDGAPECGEEKVRYGGIEGTITGLEKSSDSGNDLGSVRWDLGNDKGIGEIE</sequence>
<keyword evidence="3" id="KW-1185">Reference proteome</keyword>
<organism evidence="2 3">
    <name type="scientific">Trifolium subterraneum</name>
    <name type="common">Subterranean clover</name>
    <dbReference type="NCBI Taxonomy" id="3900"/>
    <lineage>
        <taxon>Eukaryota</taxon>
        <taxon>Viridiplantae</taxon>
        <taxon>Streptophyta</taxon>
        <taxon>Embryophyta</taxon>
        <taxon>Tracheophyta</taxon>
        <taxon>Spermatophyta</taxon>
        <taxon>Magnoliopsida</taxon>
        <taxon>eudicotyledons</taxon>
        <taxon>Gunneridae</taxon>
        <taxon>Pentapetalae</taxon>
        <taxon>rosids</taxon>
        <taxon>fabids</taxon>
        <taxon>Fabales</taxon>
        <taxon>Fabaceae</taxon>
        <taxon>Papilionoideae</taxon>
        <taxon>50 kb inversion clade</taxon>
        <taxon>NPAAA clade</taxon>
        <taxon>Hologalegina</taxon>
        <taxon>IRL clade</taxon>
        <taxon>Trifolieae</taxon>
        <taxon>Trifolium</taxon>
    </lineage>
</organism>
<feature type="region of interest" description="Disordered" evidence="1">
    <location>
        <begin position="50"/>
        <end position="80"/>
    </location>
</feature>
<evidence type="ECO:0000313" key="3">
    <source>
        <dbReference type="Proteomes" id="UP000242715"/>
    </source>
</evidence>
<feature type="compositionally biased region" description="Basic and acidic residues" evidence="1">
    <location>
        <begin position="70"/>
        <end position="80"/>
    </location>
</feature>
<gene>
    <name evidence="2" type="ORF">TSUD_239730</name>
</gene>
<evidence type="ECO:0000313" key="2">
    <source>
        <dbReference type="EMBL" id="GAU46086.1"/>
    </source>
</evidence>
<dbReference type="AlphaFoldDB" id="A0A2Z6NR66"/>
<dbReference type="Proteomes" id="UP000242715">
    <property type="component" value="Unassembled WGS sequence"/>
</dbReference>
<reference evidence="3" key="1">
    <citation type="journal article" date="2017" name="Front. Plant Sci.">
        <title>Climate Clever Clovers: New Paradigm to Reduce the Environmental Footprint of Ruminants by Breeding Low Methanogenic Forages Utilizing Haplotype Variation.</title>
        <authorList>
            <person name="Kaur P."/>
            <person name="Appels R."/>
            <person name="Bayer P.E."/>
            <person name="Keeble-Gagnere G."/>
            <person name="Wang J."/>
            <person name="Hirakawa H."/>
            <person name="Shirasawa K."/>
            <person name="Vercoe P."/>
            <person name="Stefanova K."/>
            <person name="Durmic Z."/>
            <person name="Nichols P."/>
            <person name="Revell C."/>
            <person name="Isobe S.N."/>
            <person name="Edwards D."/>
            <person name="Erskine W."/>
        </authorList>
    </citation>
    <scope>NUCLEOTIDE SEQUENCE [LARGE SCALE GENOMIC DNA]</scope>
    <source>
        <strain evidence="3">cv. Daliak</strain>
    </source>
</reference>
<evidence type="ECO:0000256" key="1">
    <source>
        <dbReference type="SAM" id="MobiDB-lite"/>
    </source>
</evidence>
<proteinExistence type="predicted"/>